<keyword evidence="2" id="KW-1133">Transmembrane helix</keyword>
<evidence type="ECO:0000256" key="1">
    <source>
        <dbReference type="SAM" id="Coils"/>
    </source>
</evidence>
<proteinExistence type="predicted"/>
<feature type="transmembrane region" description="Helical" evidence="2">
    <location>
        <begin position="7"/>
        <end position="27"/>
    </location>
</feature>
<keyword evidence="2" id="KW-0812">Transmembrane</keyword>
<accession>A0A8S5T0M5</accession>
<name>A0A8S5T0M5_9CAUD</name>
<sequence length="231" mass="27091">MNKIKSLFNHILNILGTIVSLLTFGIIKLNKTLRAEYQIELLQKKQADFEMKRKENMDSLVEYVANRASYKNKLKKLSTEREQILDNLEKAKDKNDKILFAKYAIQLNTNKAIMNDTNSCLKNCEDTITRFENQNLQYDLLIEKQKSDIAIIKSNKDSVEMRKASNKLNRELYMPDGTDNTFNIDEIKEKYQDELIKEEAKSELIEKFVPLVDVNEFSSLEDMEKFIEENK</sequence>
<dbReference type="EMBL" id="BK032721">
    <property type="protein sequence ID" value="DAF56664.1"/>
    <property type="molecule type" value="Genomic_DNA"/>
</dbReference>
<reference evidence="3" key="1">
    <citation type="journal article" date="2021" name="Proc. Natl. Acad. Sci. U.S.A.">
        <title>A Catalog of Tens of Thousands of Viruses from Human Metagenomes Reveals Hidden Associations with Chronic Diseases.</title>
        <authorList>
            <person name="Tisza M.J."/>
            <person name="Buck C.B."/>
        </authorList>
    </citation>
    <scope>NUCLEOTIDE SEQUENCE</scope>
    <source>
        <strain evidence="3">CtWb16</strain>
    </source>
</reference>
<feature type="coiled-coil region" evidence="1">
    <location>
        <begin position="60"/>
        <end position="94"/>
    </location>
</feature>
<protein>
    <submittedName>
        <fullName evidence="3">Uncharacterized protein</fullName>
    </submittedName>
</protein>
<organism evidence="3">
    <name type="scientific">Myoviridae sp. ctWb16</name>
    <dbReference type="NCBI Taxonomy" id="2827690"/>
    <lineage>
        <taxon>Viruses</taxon>
        <taxon>Duplodnaviria</taxon>
        <taxon>Heunggongvirae</taxon>
        <taxon>Uroviricota</taxon>
        <taxon>Caudoviricetes</taxon>
    </lineage>
</organism>
<keyword evidence="2" id="KW-0472">Membrane</keyword>
<evidence type="ECO:0000256" key="2">
    <source>
        <dbReference type="SAM" id="Phobius"/>
    </source>
</evidence>
<evidence type="ECO:0000313" key="3">
    <source>
        <dbReference type="EMBL" id="DAF56664.1"/>
    </source>
</evidence>
<keyword evidence="1" id="KW-0175">Coiled coil</keyword>